<evidence type="ECO:0000256" key="1">
    <source>
        <dbReference type="ARBA" id="ARBA00007637"/>
    </source>
</evidence>
<dbReference type="EMBL" id="CP013862">
    <property type="protein sequence ID" value="ALX50628.1"/>
    <property type="molecule type" value="Genomic_DNA"/>
</dbReference>
<comment type="similarity">
    <text evidence="1">Belongs to the NAD(P)-dependent epimerase/dehydratase family.</text>
</comment>
<dbReference type="InterPro" id="IPR036291">
    <property type="entry name" value="NAD(P)-bd_dom_sf"/>
</dbReference>
<dbReference type="InterPro" id="IPR001509">
    <property type="entry name" value="Epimerase_deHydtase"/>
</dbReference>
<dbReference type="AlphaFoldDB" id="A0A0U4FSC9"/>
<organism evidence="3 4">
    <name type="scientific">Lentibacillus amyloliquefaciens</name>
    <dbReference type="NCBI Taxonomy" id="1472767"/>
    <lineage>
        <taxon>Bacteria</taxon>
        <taxon>Bacillati</taxon>
        <taxon>Bacillota</taxon>
        <taxon>Bacilli</taxon>
        <taxon>Bacillales</taxon>
        <taxon>Bacillaceae</taxon>
        <taxon>Lentibacillus</taxon>
    </lineage>
</organism>
<gene>
    <name evidence="3" type="ORF">AOX59_12000</name>
</gene>
<dbReference type="STRING" id="1472767.AOX59_12000"/>
<accession>A0A0U4FSC9</accession>
<dbReference type="Pfam" id="PF01370">
    <property type="entry name" value="Epimerase"/>
    <property type="match status" value="1"/>
</dbReference>
<dbReference type="Proteomes" id="UP000050331">
    <property type="component" value="Chromosome"/>
</dbReference>
<sequence>MKELERQSITNSNVLVVGGAGFIGSHLADRLAEEGANQVVIVDSLFIGKKANIKKALKNGATFYVDDAENQEALGYIIERHAIDIVFNCATKPLNYSFINPSNTFLTNVQVLKNLLEFQRQKKFQTLCHFSSSEAYGSSQYEPMDEEHPLDPETPYAAGKAAADLMLRTYVKMFGLDAFIVRPFNNYGPRQNFAGPMAGVIPITIKKILENDYPEIHGDGKQTRDYVYVEDTADMAIKVFTFMSRGESVNISTDQKLSIQYVVETIESVMNYQGKTLRKPQRTADVQSHRASVNKLHNMIGQYNKTPFKDGVSNTVDWVRAAKEEKDV</sequence>
<evidence type="ECO:0000313" key="4">
    <source>
        <dbReference type="Proteomes" id="UP000050331"/>
    </source>
</evidence>
<evidence type="ECO:0000313" key="3">
    <source>
        <dbReference type="EMBL" id="ALX50628.1"/>
    </source>
</evidence>
<dbReference type="OrthoDB" id="9771073at2"/>
<dbReference type="SUPFAM" id="SSF51735">
    <property type="entry name" value="NAD(P)-binding Rossmann-fold domains"/>
    <property type="match status" value="1"/>
</dbReference>
<dbReference type="RefSeq" id="WP_068448309.1">
    <property type="nucleotide sequence ID" value="NZ_CP013862.1"/>
</dbReference>
<dbReference type="Gene3D" id="3.90.25.10">
    <property type="entry name" value="UDP-galactose 4-epimerase, domain 1"/>
    <property type="match status" value="1"/>
</dbReference>
<name>A0A0U4FSC9_9BACI</name>
<protein>
    <submittedName>
        <fullName evidence="3">UDP-glucose 4-epimerase</fullName>
    </submittedName>
</protein>
<dbReference type="Gene3D" id="3.40.50.720">
    <property type="entry name" value="NAD(P)-binding Rossmann-like Domain"/>
    <property type="match status" value="1"/>
</dbReference>
<dbReference type="PANTHER" id="PTHR43000">
    <property type="entry name" value="DTDP-D-GLUCOSE 4,6-DEHYDRATASE-RELATED"/>
    <property type="match status" value="1"/>
</dbReference>
<keyword evidence="4" id="KW-1185">Reference proteome</keyword>
<proteinExistence type="inferred from homology"/>
<reference evidence="3 4" key="1">
    <citation type="submission" date="2016-01" db="EMBL/GenBank/DDBJ databases">
        <title>Complete genome sequence of strain Lentibacillus amyloliquefaciens LAM0015T isolated from saline sediment.</title>
        <authorList>
            <person name="Wang J.-L."/>
            <person name="He M.-X."/>
        </authorList>
    </citation>
    <scope>NUCLEOTIDE SEQUENCE [LARGE SCALE GENOMIC DNA]</scope>
    <source>
        <strain evidence="3 4">LAM0015</strain>
    </source>
</reference>
<feature type="domain" description="NAD-dependent epimerase/dehydratase" evidence="2">
    <location>
        <begin position="14"/>
        <end position="251"/>
    </location>
</feature>
<evidence type="ECO:0000259" key="2">
    <source>
        <dbReference type="Pfam" id="PF01370"/>
    </source>
</evidence>
<dbReference type="KEGG" id="lao:AOX59_12000"/>